<sequence>MRVIGLTGGAGSGKSTAARLFADMGAGVIDTDDIAHALSRPPSAALDDVRHAFGEQFIAADGTMDRRRMRELVFADANSRARLEAIFHPRILAAAQTALDGLGKQHDYALLVVPLLFETGNFLKLVESTLVVDCPLEQQRTRLAERGLDEQAIDRLLSAQFTRDQRLARADAVIDNSGSLEALTTQVRQWHARFSAD</sequence>
<keyword evidence="5" id="KW-0963">Cytoplasm</keyword>
<accession>A0A840RCR4</accession>
<comment type="subcellular location">
    <subcellularLocation>
        <location evidence="5">Cytoplasm</location>
    </subcellularLocation>
</comment>
<protein>
    <recommendedName>
        <fullName evidence="5 6">Dephospho-CoA kinase</fullName>
        <ecNumber evidence="5 6">2.7.1.24</ecNumber>
    </recommendedName>
    <alternativeName>
        <fullName evidence="5">Dephosphocoenzyme A kinase</fullName>
    </alternativeName>
</protein>
<dbReference type="HAMAP" id="MF_00376">
    <property type="entry name" value="Dephospho_CoA_kinase"/>
    <property type="match status" value="1"/>
</dbReference>
<dbReference type="EC" id="2.7.1.24" evidence="5 6"/>
<dbReference type="RefSeq" id="WP_221303094.1">
    <property type="nucleotide sequence ID" value="NZ_JACHHN010000003.1"/>
</dbReference>
<gene>
    <name evidence="5" type="primary">coaE</name>
    <name evidence="7" type="ORF">HNQ50_001858</name>
</gene>
<dbReference type="InterPro" id="IPR027417">
    <property type="entry name" value="P-loop_NTPase"/>
</dbReference>
<dbReference type="GO" id="GO:0005524">
    <property type="term" value="F:ATP binding"/>
    <property type="evidence" value="ECO:0007669"/>
    <property type="project" value="UniProtKB-UniRule"/>
</dbReference>
<dbReference type="SUPFAM" id="SSF52540">
    <property type="entry name" value="P-loop containing nucleoside triphosphate hydrolases"/>
    <property type="match status" value="1"/>
</dbReference>
<evidence type="ECO:0000256" key="2">
    <source>
        <dbReference type="ARBA" id="ARBA00022741"/>
    </source>
</evidence>
<dbReference type="PROSITE" id="PS51219">
    <property type="entry name" value="DPCK"/>
    <property type="match status" value="1"/>
</dbReference>
<dbReference type="GO" id="GO:0015937">
    <property type="term" value="P:coenzyme A biosynthetic process"/>
    <property type="evidence" value="ECO:0007669"/>
    <property type="project" value="UniProtKB-UniRule"/>
</dbReference>
<comment type="similarity">
    <text evidence="1 5">Belongs to the CoaE family.</text>
</comment>
<dbReference type="CDD" id="cd02022">
    <property type="entry name" value="DPCK"/>
    <property type="match status" value="1"/>
</dbReference>
<comment type="function">
    <text evidence="5">Catalyzes the phosphorylation of the 3'-hydroxyl group of dephosphocoenzyme A to form coenzyme A.</text>
</comment>
<evidence type="ECO:0000256" key="3">
    <source>
        <dbReference type="ARBA" id="ARBA00022840"/>
    </source>
</evidence>
<dbReference type="Pfam" id="PF01121">
    <property type="entry name" value="CoaE"/>
    <property type="match status" value="1"/>
</dbReference>
<dbReference type="InterPro" id="IPR001977">
    <property type="entry name" value="Depp_CoAkinase"/>
</dbReference>
<dbReference type="EMBL" id="JACHHN010000003">
    <property type="protein sequence ID" value="MBB5191135.1"/>
    <property type="molecule type" value="Genomic_DNA"/>
</dbReference>
<dbReference type="Proteomes" id="UP000543030">
    <property type="component" value="Unassembled WGS sequence"/>
</dbReference>
<comment type="pathway">
    <text evidence="5">Cofactor biosynthesis; coenzyme A biosynthesis; CoA from (R)-pantothenate: step 5/5.</text>
</comment>
<dbReference type="GO" id="GO:0004140">
    <property type="term" value="F:dephospho-CoA kinase activity"/>
    <property type="evidence" value="ECO:0007669"/>
    <property type="project" value="UniProtKB-UniRule"/>
</dbReference>
<evidence type="ECO:0000313" key="8">
    <source>
        <dbReference type="Proteomes" id="UP000543030"/>
    </source>
</evidence>
<dbReference type="PANTHER" id="PTHR10695">
    <property type="entry name" value="DEPHOSPHO-COA KINASE-RELATED"/>
    <property type="match status" value="1"/>
</dbReference>
<comment type="catalytic activity">
    <reaction evidence="5">
        <text>3'-dephospho-CoA + ATP = ADP + CoA + H(+)</text>
        <dbReference type="Rhea" id="RHEA:18245"/>
        <dbReference type="ChEBI" id="CHEBI:15378"/>
        <dbReference type="ChEBI" id="CHEBI:30616"/>
        <dbReference type="ChEBI" id="CHEBI:57287"/>
        <dbReference type="ChEBI" id="CHEBI:57328"/>
        <dbReference type="ChEBI" id="CHEBI:456216"/>
        <dbReference type="EC" id="2.7.1.24"/>
    </reaction>
</comment>
<organism evidence="7 8">
    <name type="scientific">Silvimonas terrae</name>
    <dbReference type="NCBI Taxonomy" id="300266"/>
    <lineage>
        <taxon>Bacteria</taxon>
        <taxon>Pseudomonadati</taxon>
        <taxon>Pseudomonadota</taxon>
        <taxon>Betaproteobacteria</taxon>
        <taxon>Neisseriales</taxon>
        <taxon>Chitinibacteraceae</taxon>
        <taxon>Silvimonas</taxon>
    </lineage>
</organism>
<dbReference type="Gene3D" id="3.40.50.300">
    <property type="entry name" value="P-loop containing nucleotide triphosphate hydrolases"/>
    <property type="match status" value="1"/>
</dbReference>
<name>A0A840RCR4_9NEIS</name>
<evidence type="ECO:0000313" key="7">
    <source>
        <dbReference type="EMBL" id="MBB5191135.1"/>
    </source>
</evidence>
<comment type="caution">
    <text evidence="7">The sequence shown here is derived from an EMBL/GenBank/DDBJ whole genome shotgun (WGS) entry which is preliminary data.</text>
</comment>
<keyword evidence="8" id="KW-1185">Reference proteome</keyword>
<evidence type="ECO:0000256" key="4">
    <source>
        <dbReference type="ARBA" id="ARBA00022993"/>
    </source>
</evidence>
<feature type="binding site" evidence="5">
    <location>
        <begin position="11"/>
        <end position="16"/>
    </location>
    <ligand>
        <name>ATP</name>
        <dbReference type="ChEBI" id="CHEBI:30616"/>
    </ligand>
</feature>
<dbReference type="PANTHER" id="PTHR10695:SF46">
    <property type="entry name" value="BIFUNCTIONAL COENZYME A SYNTHASE-RELATED"/>
    <property type="match status" value="1"/>
</dbReference>
<keyword evidence="3 5" id="KW-0067">ATP-binding</keyword>
<proteinExistence type="inferred from homology"/>
<dbReference type="UniPathway" id="UPA00241">
    <property type="reaction ID" value="UER00356"/>
</dbReference>
<dbReference type="AlphaFoldDB" id="A0A840RCR4"/>
<keyword evidence="4 5" id="KW-0173">Coenzyme A biosynthesis</keyword>
<keyword evidence="5 7" id="KW-0808">Transferase</keyword>
<evidence type="ECO:0000256" key="5">
    <source>
        <dbReference type="HAMAP-Rule" id="MF_00376"/>
    </source>
</evidence>
<reference evidence="7 8" key="1">
    <citation type="submission" date="2020-08" db="EMBL/GenBank/DDBJ databases">
        <title>Genomic Encyclopedia of Type Strains, Phase IV (KMG-IV): sequencing the most valuable type-strain genomes for metagenomic binning, comparative biology and taxonomic classification.</title>
        <authorList>
            <person name="Goeker M."/>
        </authorList>
    </citation>
    <scope>NUCLEOTIDE SEQUENCE [LARGE SCALE GENOMIC DNA]</scope>
    <source>
        <strain evidence="7 8">DSM 18233</strain>
    </source>
</reference>
<evidence type="ECO:0000256" key="1">
    <source>
        <dbReference type="ARBA" id="ARBA00009018"/>
    </source>
</evidence>
<evidence type="ECO:0000256" key="6">
    <source>
        <dbReference type="NCBIfam" id="TIGR00152"/>
    </source>
</evidence>
<dbReference type="GO" id="GO:0005737">
    <property type="term" value="C:cytoplasm"/>
    <property type="evidence" value="ECO:0007669"/>
    <property type="project" value="UniProtKB-SubCell"/>
</dbReference>
<keyword evidence="2 5" id="KW-0547">Nucleotide-binding</keyword>
<dbReference type="NCBIfam" id="TIGR00152">
    <property type="entry name" value="dephospho-CoA kinase"/>
    <property type="match status" value="1"/>
</dbReference>
<keyword evidence="5 7" id="KW-0418">Kinase</keyword>